<sequence>MTHLAYLTLFLTAFGAATILPGFSEVAFATLLLQSPQDWPVLMIVATAGNTLGGIANWVLGRFLLHWQDRTWFPVSAKHLAQASRLFQKYGYPLLLLSWLPIIGDPITLAAGVLRARFLPSLILILIGKAARYGVLAWATLAAAA</sequence>
<evidence type="ECO:0000313" key="3">
    <source>
        <dbReference type="EMBL" id="MDY0871810.1"/>
    </source>
</evidence>
<evidence type="ECO:0000313" key="4">
    <source>
        <dbReference type="Proteomes" id="UP001271769"/>
    </source>
</evidence>
<dbReference type="PANTHER" id="PTHR42709:SF4">
    <property type="entry name" value="INNER MEMBRANE PROTEIN YQAA"/>
    <property type="match status" value="1"/>
</dbReference>
<keyword evidence="1" id="KW-0812">Transmembrane</keyword>
<comment type="caution">
    <text evidence="3">The sequence shown here is derived from an EMBL/GenBank/DDBJ whole genome shotgun (WGS) entry which is preliminary data.</text>
</comment>
<dbReference type="PANTHER" id="PTHR42709">
    <property type="entry name" value="ALKALINE PHOSPHATASE LIKE PROTEIN"/>
    <property type="match status" value="1"/>
</dbReference>
<organism evidence="3 4">
    <name type="scientific">Dongia rigui</name>
    <dbReference type="NCBI Taxonomy" id="940149"/>
    <lineage>
        <taxon>Bacteria</taxon>
        <taxon>Pseudomonadati</taxon>
        <taxon>Pseudomonadota</taxon>
        <taxon>Alphaproteobacteria</taxon>
        <taxon>Rhodospirillales</taxon>
        <taxon>Dongiaceae</taxon>
        <taxon>Dongia</taxon>
    </lineage>
</organism>
<evidence type="ECO:0000259" key="2">
    <source>
        <dbReference type="Pfam" id="PF09335"/>
    </source>
</evidence>
<accession>A0ABU5DWY2</accession>
<name>A0ABU5DWY2_9PROT</name>
<dbReference type="Proteomes" id="UP001271769">
    <property type="component" value="Unassembled WGS sequence"/>
</dbReference>
<reference evidence="3 4" key="1">
    <citation type="journal article" date="2013" name="Antonie Van Leeuwenhoek">
        <title>Dongia rigui sp. nov., isolated from freshwater of a large wetland in Korea.</title>
        <authorList>
            <person name="Baik K.S."/>
            <person name="Hwang Y.M."/>
            <person name="Choi J.S."/>
            <person name="Kwon J."/>
            <person name="Seong C.N."/>
        </authorList>
    </citation>
    <scope>NUCLEOTIDE SEQUENCE [LARGE SCALE GENOMIC DNA]</scope>
    <source>
        <strain evidence="3 4">04SU4-P</strain>
    </source>
</reference>
<dbReference type="InterPro" id="IPR032816">
    <property type="entry name" value="VTT_dom"/>
</dbReference>
<feature type="domain" description="VTT" evidence="2">
    <location>
        <begin position="33"/>
        <end position="137"/>
    </location>
</feature>
<feature type="transmembrane region" description="Helical" evidence="1">
    <location>
        <begin position="94"/>
        <end position="116"/>
    </location>
</feature>
<dbReference type="Pfam" id="PF09335">
    <property type="entry name" value="VTT_dom"/>
    <property type="match status" value="1"/>
</dbReference>
<feature type="transmembrane region" description="Helical" evidence="1">
    <location>
        <begin position="39"/>
        <end position="60"/>
    </location>
</feature>
<keyword evidence="1" id="KW-0472">Membrane</keyword>
<keyword evidence="1" id="KW-1133">Transmembrane helix</keyword>
<gene>
    <name evidence="3" type="ORF">SMD31_07745</name>
</gene>
<keyword evidence="4" id="KW-1185">Reference proteome</keyword>
<proteinExistence type="predicted"/>
<evidence type="ECO:0000256" key="1">
    <source>
        <dbReference type="SAM" id="Phobius"/>
    </source>
</evidence>
<protein>
    <submittedName>
        <fullName evidence="3">YqaA family protein</fullName>
    </submittedName>
</protein>
<dbReference type="RefSeq" id="WP_320500234.1">
    <property type="nucleotide sequence ID" value="NZ_JAXCLX010000001.1"/>
</dbReference>
<dbReference type="EMBL" id="JAXCLX010000001">
    <property type="protein sequence ID" value="MDY0871810.1"/>
    <property type="molecule type" value="Genomic_DNA"/>
</dbReference>
<feature type="transmembrane region" description="Helical" evidence="1">
    <location>
        <begin position="122"/>
        <end position="144"/>
    </location>
</feature>
<dbReference type="InterPro" id="IPR051311">
    <property type="entry name" value="DedA_domain"/>
</dbReference>